<dbReference type="Proteomes" id="UP001153076">
    <property type="component" value="Unassembled WGS sequence"/>
</dbReference>
<sequence>MKEWNRDLFDPKKAAMESDEDRSPKEGNNFGFAFNDNNFSDRVLRIEIMAKPSDAKCDGDDCCSLLDWAHHRKHHREDLKKDQGPIKEATAAIAVTLGVRRFSHDLDPQNSVRKIVVIESKPKVITFLRRPIFIGFHGRLLRIKQVPIPLLHGSLKVPEFGLVQFVNPNLSSTMFVLVCLLEEEEEDKE</sequence>
<keyword evidence="3" id="KW-1185">Reference proteome</keyword>
<feature type="compositionally biased region" description="Basic and acidic residues" evidence="1">
    <location>
        <begin position="1"/>
        <end position="25"/>
    </location>
</feature>
<accession>A0A9Q1GJ18</accession>
<evidence type="ECO:0000256" key="1">
    <source>
        <dbReference type="SAM" id="MobiDB-lite"/>
    </source>
</evidence>
<reference evidence="2" key="1">
    <citation type="submission" date="2022-04" db="EMBL/GenBank/DDBJ databases">
        <title>Carnegiea gigantea Genome sequencing and assembly v2.</title>
        <authorList>
            <person name="Copetti D."/>
            <person name="Sanderson M.J."/>
            <person name="Burquez A."/>
            <person name="Wojciechowski M.F."/>
        </authorList>
    </citation>
    <scope>NUCLEOTIDE SEQUENCE</scope>
    <source>
        <strain evidence="2">SGP5-SGP5p</strain>
        <tissue evidence="2">Aerial part</tissue>
    </source>
</reference>
<protein>
    <submittedName>
        <fullName evidence="2">Uncharacterized protein</fullName>
    </submittedName>
</protein>
<feature type="region of interest" description="Disordered" evidence="1">
    <location>
        <begin position="1"/>
        <end position="29"/>
    </location>
</feature>
<name>A0A9Q1GJ18_9CARY</name>
<organism evidence="2 3">
    <name type="scientific">Carnegiea gigantea</name>
    <dbReference type="NCBI Taxonomy" id="171969"/>
    <lineage>
        <taxon>Eukaryota</taxon>
        <taxon>Viridiplantae</taxon>
        <taxon>Streptophyta</taxon>
        <taxon>Embryophyta</taxon>
        <taxon>Tracheophyta</taxon>
        <taxon>Spermatophyta</taxon>
        <taxon>Magnoliopsida</taxon>
        <taxon>eudicotyledons</taxon>
        <taxon>Gunneridae</taxon>
        <taxon>Pentapetalae</taxon>
        <taxon>Caryophyllales</taxon>
        <taxon>Cactineae</taxon>
        <taxon>Cactaceae</taxon>
        <taxon>Cactoideae</taxon>
        <taxon>Echinocereeae</taxon>
        <taxon>Carnegiea</taxon>
    </lineage>
</organism>
<dbReference type="EMBL" id="JAKOGI010002694">
    <property type="protein sequence ID" value="KAJ8421495.1"/>
    <property type="molecule type" value="Genomic_DNA"/>
</dbReference>
<proteinExistence type="predicted"/>
<dbReference type="AlphaFoldDB" id="A0A9Q1GJ18"/>
<gene>
    <name evidence="2" type="ORF">Cgig2_020788</name>
</gene>
<evidence type="ECO:0000313" key="3">
    <source>
        <dbReference type="Proteomes" id="UP001153076"/>
    </source>
</evidence>
<evidence type="ECO:0000313" key="2">
    <source>
        <dbReference type="EMBL" id="KAJ8421495.1"/>
    </source>
</evidence>
<comment type="caution">
    <text evidence="2">The sequence shown here is derived from an EMBL/GenBank/DDBJ whole genome shotgun (WGS) entry which is preliminary data.</text>
</comment>